<keyword evidence="1" id="KW-0812">Transmembrane</keyword>
<dbReference type="EMBL" id="JACJII010000001">
    <property type="protein sequence ID" value="MBA9001999.1"/>
    <property type="molecule type" value="Genomic_DNA"/>
</dbReference>
<reference evidence="2 3" key="1">
    <citation type="submission" date="2020-08" db="EMBL/GenBank/DDBJ databases">
        <title>Sequencing the genomes of 1000 actinobacteria strains.</title>
        <authorList>
            <person name="Klenk H.-P."/>
        </authorList>
    </citation>
    <scope>NUCLEOTIDE SEQUENCE [LARGE SCALE GENOMIC DNA]</scope>
    <source>
        <strain evidence="2 3">DSM 45823</strain>
    </source>
</reference>
<feature type="transmembrane region" description="Helical" evidence="1">
    <location>
        <begin position="6"/>
        <end position="26"/>
    </location>
</feature>
<sequence length="80" mass="8400">MPLSDAIVSLIRTYAAVWVSAAGLWLADRGIELPVDPATIAVTGLAVSVYYAVVRVLESRFPAAGVLLGSAKRPTYPPTS</sequence>
<dbReference type="AlphaFoldDB" id="A0A7W3MUA5"/>
<gene>
    <name evidence="2" type="ORF">HNR21_000881</name>
</gene>
<feature type="transmembrane region" description="Helical" evidence="1">
    <location>
        <begin position="38"/>
        <end position="57"/>
    </location>
</feature>
<evidence type="ECO:0000313" key="3">
    <source>
        <dbReference type="Proteomes" id="UP000539313"/>
    </source>
</evidence>
<dbReference type="RefSeq" id="WP_182704164.1">
    <property type="nucleotide sequence ID" value="NZ_JACJII010000001.1"/>
</dbReference>
<keyword evidence="1" id="KW-0472">Membrane</keyword>
<accession>A0A7W3MUA5</accession>
<keyword evidence="1" id="KW-1133">Transmembrane helix</keyword>
<proteinExistence type="predicted"/>
<comment type="caution">
    <text evidence="2">The sequence shown here is derived from an EMBL/GenBank/DDBJ whole genome shotgun (WGS) entry which is preliminary data.</text>
</comment>
<dbReference type="Proteomes" id="UP000539313">
    <property type="component" value="Unassembled WGS sequence"/>
</dbReference>
<keyword evidence="3" id="KW-1185">Reference proteome</keyword>
<protein>
    <submittedName>
        <fullName evidence="2">Uncharacterized protein</fullName>
    </submittedName>
</protein>
<evidence type="ECO:0000256" key="1">
    <source>
        <dbReference type="SAM" id="Phobius"/>
    </source>
</evidence>
<name>A0A7W3MUA5_9ACTN</name>
<organism evidence="2 3">
    <name type="scientific">Thermomonospora cellulosilytica</name>
    <dbReference type="NCBI Taxonomy" id="1411118"/>
    <lineage>
        <taxon>Bacteria</taxon>
        <taxon>Bacillati</taxon>
        <taxon>Actinomycetota</taxon>
        <taxon>Actinomycetes</taxon>
        <taxon>Streptosporangiales</taxon>
        <taxon>Thermomonosporaceae</taxon>
        <taxon>Thermomonospora</taxon>
    </lineage>
</organism>
<evidence type="ECO:0000313" key="2">
    <source>
        <dbReference type="EMBL" id="MBA9001999.1"/>
    </source>
</evidence>